<keyword evidence="9" id="KW-0812">Transmembrane</keyword>
<dbReference type="GO" id="GO:0016036">
    <property type="term" value="P:cellular response to phosphate starvation"/>
    <property type="evidence" value="ECO:0007669"/>
    <property type="project" value="TreeGrafter"/>
</dbReference>
<dbReference type="SUPFAM" id="SSF158472">
    <property type="entry name" value="HAMP domain-like"/>
    <property type="match status" value="1"/>
</dbReference>
<dbReference type="Gene3D" id="3.30.565.10">
    <property type="entry name" value="Histidine kinase-like ATPase, C-terminal domain"/>
    <property type="match status" value="1"/>
</dbReference>
<evidence type="ECO:0000313" key="13">
    <source>
        <dbReference type="Proteomes" id="UP000184080"/>
    </source>
</evidence>
<dbReference type="Gene3D" id="1.10.287.130">
    <property type="match status" value="1"/>
</dbReference>
<dbReference type="Pfam" id="PF00672">
    <property type="entry name" value="HAMP"/>
    <property type="match status" value="1"/>
</dbReference>
<evidence type="ECO:0000256" key="7">
    <source>
        <dbReference type="ARBA" id="ARBA00023012"/>
    </source>
</evidence>
<evidence type="ECO:0000256" key="5">
    <source>
        <dbReference type="ARBA" id="ARBA00022679"/>
    </source>
</evidence>
<keyword evidence="9" id="KW-1133">Transmembrane helix</keyword>
<protein>
    <recommendedName>
        <fullName evidence="3">histidine kinase</fullName>
        <ecNumber evidence="3">2.7.13.3</ecNumber>
    </recommendedName>
</protein>
<comment type="catalytic activity">
    <reaction evidence="1">
        <text>ATP + protein L-histidine = ADP + protein N-phospho-L-histidine.</text>
        <dbReference type="EC" id="2.7.13.3"/>
    </reaction>
</comment>
<dbReference type="GO" id="GO:0000155">
    <property type="term" value="F:phosphorelay sensor kinase activity"/>
    <property type="evidence" value="ECO:0007669"/>
    <property type="project" value="InterPro"/>
</dbReference>
<dbReference type="SMART" id="SM00304">
    <property type="entry name" value="HAMP"/>
    <property type="match status" value="1"/>
</dbReference>
<keyword evidence="8 9" id="KW-0472">Membrane</keyword>
<dbReference type="SMART" id="SM00387">
    <property type="entry name" value="HATPase_c"/>
    <property type="match status" value="1"/>
</dbReference>
<dbReference type="InterPro" id="IPR003660">
    <property type="entry name" value="HAMP_dom"/>
</dbReference>
<evidence type="ECO:0000259" key="11">
    <source>
        <dbReference type="PROSITE" id="PS50885"/>
    </source>
</evidence>
<dbReference type="Gene3D" id="6.10.340.10">
    <property type="match status" value="1"/>
</dbReference>
<dbReference type="PROSITE" id="PS50885">
    <property type="entry name" value="HAMP"/>
    <property type="match status" value="1"/>
</dbReference>
<reference evidence="12 13" key="1">
    <citation type="submission" date="2016-11" db="EMBL/GenBank/DDBJ databases">
        <authorList>
            <person name="Jaros S."/>
            <person name="Januszkiewicz K."/>
            <person name="Wedrychowicz H."/>
        </authorList>
    </citation>
    <scope>NUCLEOTIDE SEQUENCE [LARGE SCALE GENOMIC DNA]</scope>
    <source>
        <strain evidence="12 13">DSM 21864</strain>
    </source>
</reference>
<sequence length="514" mass="59055">MNNKKSKPNKPENEYVTLITDMIKKLFSLIREEYKKHLTKVRLSIILKLNIMYVLRIMSIMSTLNIIILGCYGYFTFRRMEDKMSQSFNEISKEYIMESNVPKEKLQLISSLSGFEIRVFDETQKLVYRKNEEYMNKGAEAIPEKLVTFDENRSLENQQISNLINGKSNAITGEIFRFNYVYEKNLPSNNGQINVKLAFPLYEELRNLLRILLALSIAEVILALLSLRKTAKRSRKILSPVNEMIDTVRNITINRMDTRISTGGTQDELKDLAITFNDMLDRIQRAYEIQNQFVSDASHELRTPIAVIQGYAKMLDRWGKQDEKVLDESIEAIKSESENMKDLVEKLLFLARGDKNTQAISMEEFYLNELIDEVVRDTRLIDTEHEIRNNINESIKIYADAKLLKQAIRVFVDNSIKYTPAGGVITLYSFKEGKEAVIAIKDTGIGIDEKDLPNIFNRFYRADKSRTKETGGTGLGLSIAKWIIMKHKGSIQVESALNKGTKVVLRVPLMVPGV</sequence>
<organism evidence="12 13">
    <name type="scientific">Clostridium amylolyticum</name>
    <dbReference type="NCBI Taxonomy" id="1121298"/>
    <lineage>
        <taxon>Bacteria</taxon>
        <taxon>Bacillati</taxon>
        <taxon>Bacillota</taxon>
        <taxon>Clostridia</taxon>
        <taxon>Eubacteriales</taxon>
        <taxon>Clostridiaceae</taxon>
        <taxon>Clostridium</taxon>
    </lineage>
</organism>
<comment type="subcellular location">
    <subcellularLocation>
        <location evidence="2">Membrane</location>
    </subcellularLocation>
</comment>
<proteinExistence type="predicted"/>
<dbReference type="STRING" id="1121298.SAMN05444401_1833"/>
<dbReference type="EMBL" id="FQZO01000002">
    <property type="protein sequence ID" value="SHI93616.1"/>
    <property type="molecule type" value="Genomic_DNA"/>
</dbReference>
<dbReference type="PROSITE" id="PS50109">
    <property type="entry name" value="HIS_KIN"/>
    <property type="match status" value="1"/>
</dbReference>
<name>A0A1M6F7I5_9CLOT</name>
<evidence type="ECO:0000256" key="9">
    <source>
        <dbReference type="SAM" id="Phobius"/>
    </source>
</evidence>
<feature type="domain" description="HAMP" evidence="11">
    <location>
        <begin position="235"/>
        <end position="288"/>
    </location>
</feature>
<feature type="domain" description="Histidine kinase" evidence="10">
    <location>
        <begin position="296"/>
        <end position="511"/>
    </location>
</feature>
<evidence type="ECO:0000259" key="10">
    <source>
        <dbReference type="PROSITE" id="PS50109"/>
    </source>
</evidence>
<dbReference type="PANTHER" id="PTHR45453">
    <property type="entry name" value="PHOSPHATE REGULON SENSOR PROTEIN PHOR"/>
    <property type="match status" value="1"/>
</dbReference>
<evidence type="ECO:0000256" key="3">
    <source>
        <dbReference type="ARBA" id="ARBA00012438"/>
    </source>
</evidence>
<dbReference type="InterPro" id="IPR036097">
    <property type="entry name" value="HisK_dim/P_sf"/>
</dbReference>
<dbReference type="InterPro" id="IPR050351">
    <property type="entry name" value="BphY/WalK/GraS-like"/>
</dbReference>
<dbReference type="Pfam" id="PF02518">
    <property type="entry name" value="HATPase_c"/>
    <property type="match status" value="1"/>
</dbReference>
<keyword evidence="6 12" id="KW-0418">Kinase</keyword>
<dbReference type="InterPro" id="IPR004358">
    <property type="entry name" value="Sig_transdc_His_kin-like_C"/>
</dbReference>
<dbReference type="SUPFAM" id="SSF47384">
    <property type="entry name" value="Homodimeric domain of signal transducing histidine kinase"/>
    <property type="match status" value="1"/>
</dbReference>
<dbReference type="GO" id="GO:0004721">
    <property type="term" value="F:phosphoprotein phosphatase activity"/>
    <property type="evidence" value="ECO:0007669"/>
    <property type="project" value="TreeGrafter"/>
</dbReference>
<gene>
    <name evidence="12" type="ORF">SAMN05444401_1833</name>
</gene>
<evidence type="ECO:0000256" key="4">
    <source>
        <dbReference type="ARBA" id="ARBA00022553"/>
    </source>
</evidence>
<keyword evidence="5" id="KW-0808">Transferase</keyword>
<dbReference type="InterPro" id="IPR036890">
    <property type="entry name" value="HATPase_C_sf"/>
</dbReference>
<evidence type="ECO:0000256" key="2">
    <source>
        <dbReference type="ARBA" id="ARBA00004370"/>
    </source>
</evidence>
<dbReference type="CDD" id="cd06225">
    <property type="entry name" value="HAMP"/>
    <property type="match status" value="1"/>
</dbReference>
<keyword evidence="7" id="KW-0902">Two-component regulatory system</keyword>
<dbReference type="Pfam" id="PF00512">
    <property type="entry name" value="HisKA"/>
    <property type="match status" value="1"/>
</dbReference>
<dbReference type="FunFam" id="1.10.287.130:FF:000001">
    <property type="entry name" value="Two-component sensor histidine kinase"/>
    <property type="match status" value="1"/>
</dbReference>
<dbReference type="EC" id="2.7.13.3" evidence="3"/>
<dbReference type="PRINTS" id="PR00344">
    <property type="entry name" value="BCTRLSENSOR"/>
</dbReference>
<dbReference type="SMART" id="SM00388">
    <property type="entry name" value="HisKA"/>
    <property type="match status" value="1"/>
</dbReference>
<dbReference type="RefSeq" id="WP_242948929.1">
    <property type="nucleotide sequence ID" value="NZ_FQZO01000002.1"/>
</dbReference>
<accession>A0A1M6F7I5</accession>
<dbReference type="FunFam" id="3.30.565.10:FF:000006">
    <property type="entry name" value="Sensor histidine kinase WalK"/>
    <property type="match status" value="1"/>
</dbReference>
<dbReference type="SUPFAM" id="SSF55874">
    <property type="entry name" value="ATPase domain of HSP90 chaperone/DNA topoisomerase II/histidine kinase"/>
    <property type="match status" value="1"/>
</dbReference>
<dbReference type="InterPro" id="IPR005467">
    <property type="entry name" value="His_kinase_dom"/>
</dbReference>
<keyword evidence="13" id="KW-1185">Reference proteome</keyword>
<evidence type="ECO:0000256" key="8">
    <source>
        <dbReference type="ARBA" id="ARBA00023136"/>
    </source>
</evidence>
<dbReference type="AlphaFoldDB" id="A0A1M6F7I5"/>
<evidence type="ECO:0000256" key="1">
    <source>
        <dbReference type="ARBA" id="ARBA00000085"/>
    </source>
</evidence>
<evidence type="ECO:0000313" key="12">
    <source>
        <dbReference type="EMBL" id="SHI93616.1"/>
    </source>
</evidence>
<evidence type="ECO:0000256" key="6">
    <source>
        <dbReference type="ARBA" id="ARBA00022777"/>
    </source>
</evidence>
<feature type="transmembrane region" description="Helical" evidence="9">
    <location>
        <begin position="53"/>
        <end position="75"/>
    </location>
</feature>
<dbReference type="GO" id="GO:0005886">
    <property type="term" value="C:plasma membrane"/>
    <property type="evidence" value="ECO:0007669"/>
    <property type="project" value="TreeGrafter"/>
</dbReference>
<dbReference type="Proteomes" id="UP000184080">
    <property type="component" value="Unassembled WGS sequence"/>
</dbReference>
<keyword evidence="4" id="KW-0597">Phosphoprotein</keyword>
<dbReference type="InterPro" id="IPR003661">
    <property type="entry name" value="HisK_dim/P_dom"/>
</dbReference>
<dbReference type="PANTHER" id="PTHR45453:SF1">
    <property type="entry name" value="PHOSPHATE REGULON SENSOR PROTEIN PHOR"/>
    <property type="match status" value="1"/>
</dbReference>
<dbReference type="CDD" id="cd00082">
    <property type="entry name" value="HisKA"/>
    <property type="match status" value="1"/>
</dbReference>
<dbReference type="InterPro" id="IPR003594">
    <property type="entry name" value="HATPase_dom"/>
</dbReference>